<keyword evidence="1" id="KW-1133">Transmembrane helix</keyword>
<gene>
    <name evidence="2" type="ORF">UW20_C0001G0027</name>
</gene>
<keyword evidence="1" id="KW-0812">Transmembrane</keyword>
<reference evidence="2 3" key="1">
    <citation type="journal article" date="2015" name="Nature">
        <title>rRNA introns, odd ribosomes, and small enigmatic genomes across a large radiation of phyla.</title>
        <authorList>
            <person name="Brown C.T."/>
            <person name="Hug L.A."/>
            <person name="Thomas B.C."/>
            <person name="Sharon I."/>
            <person name="Castelle C.J."/>
            <person name="Singh A."/>
            <person name="Wilkins M.J."/>
            <person name="Williams K.H."/>
            <person name="Banfield J.F."/>
        </authorList>
    </citation>
    <scope>NUCLEOTIDE SEQUENCE [LARGE SCALE GENOMIC DNA]</scope>
</reference>
<name>A0A837IBX2_9BACT</name>
<sequence length="187" mass="20843">MGTRYVTSFLALTTVFASQTILNFKKPFSVLIGIITPVPSIVMTALLIVSPLIYFNILDKTTSLSQKTGYISDWTSGYGIPETVNYLESLSKDNQIVVGVRLDAGNPESAMFTYFNGSKNVMVTYLDPRILNPDLLKFACLPSNVPVYFVARDGILNGLDKFFQEEKRLGKPEGEHYISIHTLKKCD</sequence>
<accession>A0A837IBX2</accession>
<dbReference type="AlphaFoldDB" id="A0A837IBX2"/>
<evidence type="ECO:0000313" key="2">
    <source>
        <dbReference type="EMBL" id="KKT33516.1"/>
    </source>
</evidence>
<keyword evidence="1" id="KW-0472">Membrane</keyword>
<dbReference type="Proteomes" id="UP000034012">
    <property type="component" value="Unassembled WGS sequence"/>
</dbReference>
<proteinExistence type="predicted"/>
<feature type="transmembrane region" description="Helical" evidence="1">
    <location>
        <begin position="27"/>
        <end position="57"/>
    </location>
</feature>
<organism evidence="2 3">
    <name type="scientific">Candidatus Woesebacteria bacterium GW2011_GWB1_44_11</name>
    <dbReference type="NCBI Taxonomy" id="1618579"/>
    <lineage>
        <taxon>Bacteria</taxon>
        <taxon>Candidatus Woeseibacteriota</taxon>
    </lineage>
</organism>
<evidence type="ECO:0000313" key="3">
    <source>
        <dbReference type="Proteomes" id="UP000034012"/>
    </source>
</evidence>
<protein>
    <submittedName>
        <fullName evidence="2">Uncharacterized protein</fullName>
    </submittedName>
</protein>
<evidence type="ECO:0000256" key="1">
    <source>
        <dbReference type="SAM" id="Phobius"/>
    </source>
</evidence>
<comment type="caution">
    <text evidence="2">The sequence shown here is derived from an EMBL/GenBank/DDBJ whole genome shotgun (WGS) entry which is preliminary data.</text>
</comment>
<dbReference type="EMBL" id="LCHK01000001">
    <property type="protein sequence ID" value="KKT33516.1"/>
    <property type="molecule type" value="Genomic_DNA"/>
</dbReference>